<dbReference type="Pfam" id="PF08534">
    <property type="entry name" value="Redoxin"/>
    <property type="match status" value="1"/>
</dbReference>
<keyword evidence="4" id="KW-1015">Disulfide bond</keyword>
<organism evidence="7 8">
    <name type="scientific">Ruegeria intermedia</name>
    <dbReference type="NCBI Taxonomy" id="996115"/>
    <lineage>
        <taxon>Bacteria</taxon>
        <taxon>Pseudomonadati</taxon>
        <taxon>Pseudomonadota</taxon>
        <taxon>Alphaproteobacteria</taxon>
        <taxon>Rhodobacterales</taxon>
        <taxon>Roseobacteraceae</taxon>
        <taxon>Ruegeria</taxon>
    </lineage>
</organism>
<dbReference type="AlphaFoldDB" id="A0A1M4ZSY2"/>
<dbReference type="EMBL" id="FQVK01000021">
    <property type="protein sequence ID" value="SHF20872.1"/>
    <property type="molecule type" value="Genomic_DNA"/>
</dbReference>
<dbReference type="PANTHER" id="PTHR42852">
    <property type="entry name" value="THIOL:DISULFIDE INTERCHANGE PROTEIN DSBE"/>
    <property type="match status" value="1"/>
</dbReference>
<evidence type="ECO:0000256" key="1">
    <source>
        <dbReference type="ARBA" id="ARBA00004196"/>
    </source>
</evidence>
<feature type="domain" description="Thioredoxin" evidence="6">
    <location>
        <begin position="36"/>
        <end position="183"/>
    </location>
</feature>
<sequence>MKRILAFLPIGIAVILGGFLLWGLNPDRDPNEIPSVLISQPVPAFDLPPVEGLDTPGLSSTDLAENDGSAPIVVNVFASWCVPCRAEHAVLTRMVREDGIRLMGINYKDKPQDARKWLDDLGNPYERIGSDLDGRAGIEWGISGVPETFVIDGAGTVVFRFVGPVLGDEAIGKLRTALEQARRNRAGETS</sequence>
<evidence type="ECO:0000313" key="8">
    <source>
        <dbReference type="Proteomes" id="UP000325134"/>
    </source>
</evidence>
<dbReference type="InterPro" id="IPR004799">
    <property type="entry name" value="Periplasmic_diS_OxRdtase_DsbE"/>
</dbReference>
<dbReference type="PANTHER" id="PTHR42852:SF6">
    <property type="entry name" value="THIOL:DISULFIDE INTERCHANGE PROTEIN DSBE"/>
    <property type="match status" value="1"/>
</dbReference>
<reference evidence="7 8" key="1">
    <citation type="submission" date="2016-11" db="EMBL/GenBank/DDBJ databases">
        <authorList>
            <person name="Varghese N."/>
            <person name="Submissions S."/>
        </authorList>
    </citation>
    <scope>NUCLEOTIDE SEQUENCE [LARGE SCALE GENOMIC DNA]</scope>
    <source>
        <strain evidence="7 8">DSM 29341</strain>
    </source>
</reference>
<dbReference type="PROSITE" id="PS00194">
    <property type="entry name" value="THIOREDOXIN_1"/>
    <property type="match status" value="1"/>
</dbReference>
<dbReference type="InterPro" id="IPR013766">
    <property type="entry name" value="Thioredoxin_domain"/>
</dbReference>
<evidence type="ECO:0000256" key="5">
    <source>
        <dbReference type="ARBA" id="ARBA00023284"/>
    </source>
</evidence>
<name>A0A1M4ZSY2_9RHOB</name>
<accession>A0A1M4ZSY2</accession>
<evidence type="ECO:0000256" key="2">
    <source>
        <dbReference type="ARBA" id="ARBA00007758"/>
    </source>
</evidence>
<dbReference type="InterPro" id="IPR017937">
    <property type="entry name" value="Thioredoxin_CS"/>
</dbReference>
<dbReference type="InterPro" id="IPR013740">
    <property type="entry name" value="Redoxin"/>
</dbReference>
<gene>
    <name evidence="7" type="ORF">SAMN05444279_12147</name>
</gene>
<dbReference type="GO" id="GO:0015036">
    <property type="term" value="F:disulfide oxidoreductase activity"/>
    <property type="evidence" value="ECO:0007669"/>
    <property type="project" value="InterPro"/>
</dbReference>
<proteinExistence type="inferred from homology"/>
<dbReference type="GO" id="GO:0017004">
    <property type="term" value="P:cytochrome complex assembly"/>
    <property type="evidence" value="ECO:0007669"/>
    <property type="project" value="UniProtKB-KW"/>
</dbReference>
<keyword evidence="3" id="KW-0201">Cytochrome c-type biogenesis</keyword>
<dbReference type="CDD" id="cd03010">
    <property type="entry name" value="TlpA_like_DsbE"/>
    <property type="match status" value="1"/>
</dbReference>
<dbReference type="OrthoDB" id="9799347at2"/>
<dbReference type="Gene3D" id="3.40.30.10">
    <property type="entry name" value="Glutaredoxin"/>
    <property type="match status" value="1"/>
</dbReference>
<comment type="similarity">
    <text evidence="2">Belongs to the thioredoxin family. DsbE subfamily.</text>
</comment>
<keyword evidence="8" id="KW-1185">Reference proteome</keyword>
<dbReference type="Proteomes" id="UP000325134">
    <property type="component" value="Unassembled WGS sequence"/>
</dbReference>
<evidence type="ECO:0000259" key="6">
    <source>
        <dbReference type="PROSITE" id="PS51352"/>
    </source>
</evidence>
<keyword evidence="5" id="KW-0676">Redox-active center</keyword>
<dbReference type="GO" id="GO:0030288">
    <property type="term" value="C:outer membrane-bounded periplasmic space"/>
    <property type="evidence" value="ECO:0007669"/>
    <property type="project" value="InterPro"/>
</dbReference>
<dbReference type="NCBIfam" id="TIGR00385">
    <property type="entry name" value="dsbE"/>
    <property type="match status" value="1"/>
</dbReference>
<dbReference type="RefSeq" id="WP_149776724.1">
    <property type="nucleotide sequence ID" value="NZ_FQVK01000021.1"/>
</dbReference>
<protein>
    <submittedName>
        <fullName evidence="7">Cytochrome c biogenesis protein CcmG, thiol:disulfide interchange protein DsbE</fullName>
    </submittedName>
</protein>
<evidence type="ECO:0000256" key="4">
    <source>
        <dbReference type="ARBA" id="ARBA00023157"/>
    </source>
</evidence>
<dbReference type="SUPFAM" id="SSF52833">
    <property type="entry name" value="Thioredoxin-like"/>
    <property type="match status" value="1"/>
</dbReference>
<dbReference type="InterPro" id="IPR036249">
    <property type="entry name" value="Thioredoxin-like_sf"/>
</dbReference>
<comment type="subcellular location">
    <subcellularLocation>
        <location evidence="1">Cell envelope</location>
    </subcellularLocation>
</comment>
<dbReference type="PROSITE" id="PS51352">
    <property type="entry name" value="THIOREDOXIN_2"/>
    <property type="match status" value="1"/>
</dbReference>
<evidence type="ECO:0000313" key="7">
    <source>
        <dbReference type="EMBL" id="SHF20872.1"/>
    </source>
</evidence>
<dbReference type="InterPro" id="IPR050553">
    <property type="entry name" value="Thioredoxin_ResA/DsbE_sf"/>
</dbReference>
<evidence type="ECO:0000256" key="3">
    <source>
        <dbReference type="ARBA" id="ARBA00022748"/>
    </source>
</evidence>